<feature type="region of interest" description="Disordered" evidence="10">
    <location>
        <begin position="275"/>
        <end position="310"/>
    </location>
</feature>
<keyword evidence="11" id="KW-0732">Signal</keyword>
<dbReference type="InterPro" id="IPR000531">
    <property type="entry name" value="Beta-barrel_TonB"/>
</dbReference>
<evidence type="ECO:0000256" key="1">
    <source>
        <dbReference type="ARBA" id="ARBA00004571"/>
    </source>
</evidence>
<dbReference type="InterPro" id="IPR012910">
    <property type="entry name" value="Plug_dom"/>
</dbReference>
<dbReference type="GO" id="GO:0015344">
    <property type="term" value="F:siderophore uptake transmembrane transporter activity"/>
    <property type="evidence" value="ECO:0007669"/>
    <property type="project" value="TreeGrafter"/>
</dbReference>
<feature type="compositionally biased region" description="Basic and acidic residues" evidence="10">
    <location>
        <begin position="285"/>
        <end position="310"/>
    </location>
</feature>
<dbReference type="GO" id="GO:0009279">
    <property type="term" value="C:cell outer membrane"/>
    <property type="evidence" value="ECO:0007669"/>
    <property type="project" value="UniProtKB-SubCell"/>
</dbReference>
<sequence length="828" mass="91771">MIKQSLISSAIVSALFSTYAIAGDVKGKVVDHNNQPVSGAKVHLHGKTQSVTSDKNGQFTIAVDADSQLHVTKNNYIDERINITEDNGFVTVQLKPSAVESIVVFASALHKNNVEMASPVSVLGGDELKNAAKPTLGETLKGIPGINASYFGPVSSSPIIRGLDGPRVKITQNGLDSSDASRVGPDHANTNDSLSAQQIEVLRGPATLLYGSGAIGGVVNVVDNRIPSDVIESLNGAAEYSHDSVSNTNTYAALLETGKDGFNFHFDGVKRKGGDYETPSFELPSEEHEEHGEHDEHEDHADHAQESHDEHAELANRVENTFIDSQQVNFGTSYINEHVTVGLSFGRIDTDYGIPGHSHAHHEEHDHEEAHAEDDHDMNVDEGHDEHDDENVFARVKQDRWQALFNYALHDQWIEAISVRAGYTDYTHSEIEGGEVGTTFSNKSSELRANVEHKFGQWHGILGYHYSDSDYAAQGEEAFTPATTTKSHAVYLLEERTFGDFTLELGARIEDYQLSSHIIEAEHHEHDSHDEEHHDDHDEDVHAMTEIDYQLDITNISASVGGVYHFQDGHNVAVNVSRSERAPLTAELLANGIHIATGTYELGLGYHIEDGEVHFEPEDIKQETATNIDLSLRRFIGDFGYTINVFYNDIDNYYYQQSTGLIFSEAHGIEVADHEHENALPVFQFRSNDAELYGIELDAHYNINDKNRVKVFADKLSAKLKNGNPLPRIPSDKLGVKYEFDYDGFKTNMTVTRYAKQDDITAYETTTSGYTIVDASVQYDFSHSGIDFVGYLNLDNLTDELGFVHSSFIKEQAPLPGRNVKLGIRAYF</sequence>
<evidence type="ECO:0000256" key="8">
    <source>
        <dbReference type="PROSITE-ProRule" id="PRU01360"/>
    </source>
</evidence>
<evidence type="ECO:0000256" key="7">
    <source>
        <dbReference type="ARBA" id="ARBA00023237"/>
    </source>
</evidence>
<evidence type="ECO:0000256" key="3">
    <source>
        <dbReference type="ARBA" id="ARBA00022452"/>
    </source>
</evidence>
<keyword evidence="5 9" id="KW-0798">TonB box</keyword>
<dbReference type="Gene3D" id="2.40.170.20">
    <property type="entry name" value="TonB-dependent receptor, beta-barrel domain"/>
    <property type="match status" value="1"/>
</dbReference>
<keyword evidence="2 8" id="KW-0813">Transport</keyword>
<comment type="similarity">
    <text evidence="8 9">Belongs to the TonB-dependent receptor family.</text>
</comment>
<dbReference type="SUPFAM" id="SSF56935">
    <property type="entry name" value="Porins"/>
    <property type="match status" value="1"/>
</dbReference>
<feature type="compositionally biased region" description="Basic and acidic residues" evidence="10">
    <location>
        <begin position="361"/>
        <end position="377"/>
    </location>
</feature>
<dbReference type="Pfam" id="PF13715">
    <property type="entry name" value="CarbopepD_reg_2"/>
    <property type="match status" value="1"/>
</dbReference>
<dbReference type="AlphaFoldDB" id="A0A1S1MZ92"/>
<feature type="domain" description="TonB-dependent receptor-like beta-barrel" evidence="12">
    <location>
        <begin position="390"/>
        <end position="797"/>
    </location>
</feature>
<protein>
    <submittedName>
        <fullName evidence="14">Ligand-gated channel protein</fullName>
    </submittedName>
</protein>
<reference evidence="14 15" key="1">
    <citation type="submission" date="2016-09" db="EMBL/GenBank/DDBJ databases">
        <title>Pseudoalteromonas amylolytica sp. nov., isolated from the surface seawater.</title>
        <authorList>
            <person name="Wu Y.-H."/>
            <person name="Cheng H."/>
            <person name="Jin X.-B."/>
            <person name="Wang C.-S."/>
            <person name="Xu X.-W."/>
        </authorList>
    </citation>
    <scope>NUCLEOTIDE SEQUENCE [LARGE SCALE GENOMIC DNA]</scope>
    <source>
        <strain evidence="14 15">JW1</strain>
    </source>
</reference>
<dbReference type="Gene3D" id="2.170.130.10">
    <property type="entry name" value="TonB-dependent receptor, plug domain"/>
    <property type="match status" value="1"/>
</dbReference>
<dbReference type="GO" id="GO:0044718">
    <property type="term" value="P:siderophore transmembrane transport"/>
    <property type="evidence" value="ECO:0007669"/>
    <property type="project" value="TreeGrafter"/>
</dbReference>
<evidence type="ECO:0000313" key="14">
    <source>
        <dbReference type="EMBL" id="OHU91484.1"/>
    </source>
</evidence>
<feature type="signal peptide" evidence="11">
    <location>
        <begin position="1"/>
        <end position="22"/>
    </location>
</feature>
<evidence type="ECO:0000256" key="2">
    <source>
        <dbReference type="ARBA" id="ARBA00022448"/>
    </source>
</evidence>
<gene>
    <name evidence="14" type="ORF">BET10_11785</name>
</gene>
<keyword evidence="3 8" id="KW-1134">Transmembrane beta strand</keyword>
<keyword evidence="7 8" id="KW-0998">Cell outer membrane</keyword>
<organism evidence="14 15">
    <name type="scientific">Pseudoalteromonas amylolytica</name>
    <dbReference type="NCBI Taxonomy" id="1859457"/>
    <lineage>
        <taxon>Bacteria</taxon>
        <taxon>Pseudomonadati</taxon>
        <taxon>Pseudomonadota</taxon>
        <taxon>Gammaproteobacteria</taxon>
        <taxon>Alteromonadales</taxon>
        <taxon>Pseudoalteromonadaceae</taxon>
        <taxon>Pseudoalteromonas</taxon>
    </lineage>
</organism>
<evidence type="ECO:0000313" key="15">
    <source>
        <dbReference type="Proteomes" id="UP000179786"/>
    </source>
</evidence>
<feature type="domain" description="TonB-dependent receptor plug" evidence="13">
    <location>
        <begin position="115"/>
        <end position="218"/>
    </location>
</feature>
<dbReference type="RefSeq" id="WP_070985399.1">
    <property type="nucleotide sequence ID" value="NZ_MKJU01000025.1"/>
</dbReference>
<name>A0A1S1MZ92_9GAMM</name>
<dbReference type="PANTHER" id="PTHR30069:SF40">
    <property type="entry name" value="TONB-DEPENDENT RECEPTOR NMB0964-RELATED"/>
    <property type="match status" value="1"/>
</dbReference>
<feature type="chain" id="PRO_5010262082" evidence="11">
    <location>
        <begin position="23"/>
        <end position="828"/>
    </location>
</feature>
<comment type="caution">
    <text evidence="14">The sequence shown here is derived from an EMBL/GenBank/DDBJ whole genome shotgun (WGS) entry which is preliminary data.</text>
</comment>
<keyword evidence="4 8" id="KW-0812">Transmembrane</keyword>
<evidence type="ECO:0000256" key="11">
    <source>
        <dbReference type="SAM" id="SignalP"/>
    </source>
</evidence>
<dbReference type="InterPro" id="IPR036942">
    <property type="entry name" value="Beta-barrel_TonB_sf"/>
</dbReference>
<keyword evidence="15" id="KW-1185">Reference proteome</keyword>
<feature type="region of interest" description="Disordered" evidence="10">
    <location>
        <begin position="355"/>
        <end position="377"/>
    </location>
</feature>
<dbReference type="EMBL" id="MKJU01000025">
    <property type="protein sequence ID" value="OHU91484.1"/>
    <property type="molecule type" value="Genomic_DNA"/>
</dbReference>
<keyword evidence="6 8" id="KW-0472">Membrane</keyword>
<evidence type="ECO:0000256" key="9">
    <source>
        <dbReference type="RuleBase" id="RU003357"/>
    </source>
</evidence>
<dbReference type="SUPFAM" id="SSF49464">
    <property type="entry name" value="Carboxypeptidase regulatory domain-like"/>
    <property type="match status" value="1"/>
</dbReference>
<evidence type="ECO:0000256" key="10">
    <source>
        <dbReference type="SAM" id="MobiDB-lite"/>
    </source>
</evidence>
<accession>A0A1S1MZ92</accession>
<dbReference type="InterPro" id="IPR037066">
    <property type="entry name" value="Plug_dom_sf"/>
</dbReference>
<evidence type="ECO:0000256" key="5">
    <source>
        <dbReference type="ARBA" id="ARBA00023077"/>
    </source>
</evidence>
<dbReference type="STRING" id="1859457.BET10_11785"/>
<dbReference type="Pfam" id="PF00593">
    <property type="entry name" value="TonB_dep_Rec_b-barrel"/>
    <property type="match status" value="1"/>
</dbReference>
<feature type="region of interest" description="Disordered" evidence="10">
    <location>
        <begin position="172"/>
        <end position="191"/>
    </location>
</feature>
<dbReference type="PANTHER" id="PTHR30069">
    <property type="entry name" value="TONB-DEPENDENT OUTER MEMBRANE RECEPTOR"/>
    <property type="match status" value="1"/>
</dbReference>
<evidence type="ECO:0000256" key="6">
    <source>
        <dbReference type="ARBA" id="ARBA00023136"/>
    </source>
</evidence>
<dbReference type="InterPro" id="IPR008969">
    <property type="entry name" value="CarboxyPept-like_regulatory"/>
</dbReference>
<dbReference type="Pfam" id="PF07715">
    <property type="entry name" value="Plug"/>
    <property type="match status" value="1"/>
</dbReference>
<dbReference type="OrthoDB" id="9795928at2"/>
<comment type="subcellular location">
    <subcellularLocation>
        <location evidence="1 8">Cell outer membrane</location>
        <topology evidence="1 8">Multi-pass membrane protein</topology>
    </subcellularLocation>
</comment>
<evidence type="ECO:0000256" key="4">
    <source>
        <dbReference type="ARBA" id="ARBA00022692"/>
    </source>
</evidence>
<dbReference type="Gene3D" id="2.60.40.1120">
    <property type="entry name" value="Carboxypeptidase-like, regulatory domain"/>
    <property type="match status" value="1"/>
</dbReference>
<evidence type="ECO:0000259" key="12">
    <source>
        <dbReference type="Pfam" id="PF00593"/>
    </source>
</evidence>
<proteinExistence type="inferred from homology"/>
<evidence type="ECO:0000259" key="13">
    <source>
        <dbReference type="Pfam" id="PF07715"/>
    </source>
</evidence>
<dbReference type="InterPro" id="IPR039426">
    <property type="entry name" value="TonB-dep_rcpt-like"/>
</dbReference>
<dbReference type="Proteomes" id="UP000179786">
    <property type="component" value="Unassembled WGS sequence"/>
</dbReference>
<dbReference type="PROSITE" id="PS52016">
    <property type="entry name" value="TONB_DEPENDENT_REC_3"/>
    <property type="match status" value="1"/>
</dbReference>